<reference evidence="2 3" key="1">
    <citation type="journal article" date="2016" name="Mol. Biol. Evol.">
        <title>Comparative Genomics of Early-Diverging Mushroom-Forming Fungi Provides Insights into the Origins of Lignocellulose Decay Capabilities.</title>
        <authorList>
            <person name="Nagy L.G."/>
            <person name="Riley R."/>
            <person name="Tritt A."/>
            <person name="Adam C."/>
            <person name="Daum C."/>
            <person name="Floudas D."/>
            <person name="Sun H."/>
            <person name="Yadav J.S."/>
            <person name="Pangilinan J."/>
            <person name="Larsson K.H."/>
            <person name="Matsuura K."/>
            <person name="Barry K."/>
            <person name="Labutti K."/>
            <person name="Kuo R."/>
            <person name="Ohm R.A."/>
            <person name="Bhattacharya S.S."/>
            <person name="Shirouzu T."/>
            <person name="Yoshinaga Y."/>
            <person name="Martin F.M."/>
            <person name="Grigoriev I.V."/>
            <person name="Hibbett D.S."/>
        </authorList>
    </citation>
    <scope>NUCLEOTIDE SEQUENCE [LARGE SCALE GENOMIC DNA]</scope>
    <source>
        <strain evidence="2 3">L-15889</strain>
    </source>
</reference>
<dbReference type="EMBL" id="KV429172">
    <property type="protein sequence ID" value="KZT63572.1"/>
    <property type="molecule type" value="Genomic_DNA"/>
</dbReference>
<gene>
    <name evidence="2" type="ORF">DAEQUDRAFT_770490</name>
</gene>
<feature type="region of interest" description="Disordered" evidence="1">
    <location>
        <begin position="1"/>
        <end position="42"/>
    </location>
</feature>
<evidence type="ECO:0000256" key="1">
    <source>
        <dbReference type="SAM" id="MobiDB-lite"/>
    </source>
</evidence>
<dbReference type="OrthoDB" id="10660434at2759"/>
<protein>
    <submittedName>
        <fullName evidence="2">Uncharacterized protein</fullName>
    </submittedName>
</protein>
<sequence>MADVPRKTAKGHSSASAQPQLTKSPAKKTNVPKEIKESLKKVSSPQAAVEALHKYQLIPEGESPNMAALSTGLLHLAASKNLGATIIEALCAFSTYVKELHENALAERIWERIRSVYTVRDEQREQIAEIIGNQEHVQREVEGTIGRLSTEVRNLLQSQTNLATELEDVKHLKTDLTETIDMLKQTASQPEPPAREPTYPPTQDRNNRNKASYAATVMHILPTLHATSVARQDAQIRKVLIDIKKRDNADPDVKQRVVKEWLQ</sequence>
<evidence type="ECO:0000313" key="2">
    <source>
        <dbReference type="EMBL" id="KZT63572.1"/>
    </source>
</evidence>
<evidence type="ECO:0000313" key="3">
    <source>
        <dbReference type="Proteomes" id="UP000076727"/>
    </source>
</evidence>
<dbReference type="AlphaFoldDB" id="A0A165KU16"/>
<dbReference type="Proteomes" id="UP000076727">
    <property type="component" value="Unassembled WGS sequence"/>
</dbReference>
<proteinExistence type="predicted"/>
<feature type="region of interest" description="Disordered" evidence="1">
    <location>
        <begin position="185"/>
        <end position="207"/>
    </location>
</feature>
<keyword evidence="3" id="KW-1185">Reference proteome</keyword>
<feature type="compositionally biased region" description="Basic and acidic residues" evidence="1">
    <location>
        <begin position="31"/>
        <end position="40"/>
    </location>
</feature>
<name>A0A165KU16_9APHY</name>
<feature type="compositionally biased region" description="Polar residues" evidence="1">
    <location>
        <begin position="11"/>
        <end position="23"/>
    </location>
</feature>
<accession>A0A165KU16</accession>
<organism evidence="2 3">
    <name type="scientific">Daedalea quercina L-15889</name>
    <dbReference type="NCBI Taxonomy" id="1314783"/>
    <lineage>
        <taxon>Eukaryota</taxon>
        <taxon>Fungi</taxon>
        <taxon>Dikarya</taxon>
        <taxon>Basidiomycota</taxon>
        <taxon>Agaricomycotina</taxon>
        <taxon>Agaricomycetes</taxon>
        <taxon>Polyporales</taxon>
        <taxon>Fomitopsis</taxon>
    </lineage>
</organism>